<reference evidence="2" key="1">
    <citation type="submission" date="2020-07" db="EMBL/GenBank/DDBJ databases">
        <title>Huge and variable diversity of episymbiotic CPR bacteria and DPANN archaea in groundwater ecosystems.</title>
        <authorList>
            <person name="He C.Y."/>
            <person name="Keren R."/>
            <person name="Whittaker M."/>
            <person name="Farag I.F."/>
            <person name="Doudna J."/>
            <person name="Cate J.H.D."/>
            <person name="Banfield J.F."/>
        </authorList>
    </citation>
    <scope>NUCLEOTIDE SEQUENCE</scope>
    <source>
        <strain evidence="2">NC_groundwater_717_Ag_S-0.2um_59_8</strain>
    </source>
</reference>
<protein>
    <submittedName>
        <fullName evidence="2">Uncharacterized protein</fullName>
    </submittedName>
</protein>
<dbReference type="Proteomes" id="UP000741360">
    <property type="component" value="Unassembled WGS sequence"/>
</dbReference>
<keyword evidence="1" id="KW-0812">Transmembrane</keyword>
<keyword evidence="1" id="KW-0472">Membrane</keyword>
<evidence type="ECO:0000313" key="3">
    <source>
        <dbReference type="Proteomes" id="UP000741360"/>
    </source>
</evidence>
<organism evidence="2 3">
    <name type="scientific">Tectimicrobiota bacterium</name>
    <dbReference type="NCBI Taxonomy" id="2528274"/>
    <lineage>
        <taxon>Bacteria</taxon>
        <taxon>Pseudomonadati</taxon>
        <taxon>Nitrospinota/Tectimicrobiota group</taxon>
        <taxon>Candidatus Tectimicrobiota</taxon>
    </lineage>
</organism>
<name>A0A932GQI3_UNCTE</name>
<keyword evidence="1" id="KW-1133">Transmembrane helix</keyword>
<accession>A0A932GQI3</accession>
<dbReference type="EMBL" id="JACPSX010000166">
    <property type="protein sequence ID" value="MBI3015125.1"/>
    <property type="molecule type" value="Genomic_DNA"/>
</dbReference>
<comment type="caution">
    <text evidence="2">The sequence shown here is derived from an EMBL/GenBank/DDBJ whole genome shotgun (WGS) entry which is preliminary data.</text>
</comment>
<gene>
    <name evidence="2" type="ORF">HYY65_08730</name>
</gene>
<feature type="transmembrane region" description="Helical" evidence="1">
    <location>
        <begin position="6"/>
        <end position="29"/>
    </location>
</feature>
<dbReference type="AlphaFoldDB" id="A0A932GQI3"/>
<sequence>MKAPLLVAAAIVALGVLYVLVPVVIEVFLRFRARRMLRCPQTGTDAEVQLDARKAALTSAFGPEKTQVQDCSLWPEKEGCQQDCVKVS</sequence>
<proteinExistence type="predicted"/>
<evidence type="ECO:0000313" key="2">
    <source>
        <dbReference type="EMBL" id="MBI3015125.1"/>
    </source>
</evidence>
<evidence type="ECO:0000256" key="1">
    <source>
        <dbReference type="SAM" id="Phobius"/>
    </source>
</evidence>